<reference evidence="1 2" key="1">
    <citation type="submission" date="2018-09" db="EMBL/GenBank/DDBJ databases">
        <title>Cohnella cavernae sp. nov., isolated from a karst cave.</title>
        <authorList>
            <person name="Zhu H."/>
        </authorList>
    </citation>
    <scope>NUCLEOTIDE SEQUENCE [LARGE SCALE GENOMIC DNA]</scope>
    <source>
        <strain evidence="1 2">K2E09-144</strain>
    </source>
</reference>
<dbReference type="OrthoDB" id="573733at2"/>
<gene>
    <name evidence="1" type="ORF">D3H35_18130</name>
</gene>
<dbReference type="AlphaFoldDB" id="A0A398CKC3"/>
<keyword evidence="2" id="KW-1185">Reference proteome</keyword>
<dbReference type="Pfam" id="PF09932">
    <property type="entry name" value="DUF2164"/>
    <property type="match status" value="1"/>
</dbReference>
<sequence length="85" mass="9876">MIVVKLPKEQKKALVSSIVQYFEEERSETIGELAAEQMLDFMLRELSPYVYNKAIEDARELVLRKSSEVEDELYSLQRPIANRGI</sequence>
<proteinExistence type="predicted"/>
<evidence type="ECO:0000313" key="1">
    <source>
        <dbReference type="EMBL" id="RIE02602.1"/>
    </source>
</evidence>
<comment type="caution">
    <text evidence="1">The sequence shown here is derived from an EMBL/GenBank/DDBJ whole genome shotgun (WGS) entry which is preliminary data.</text>
</comment>
<dbReference type="RefSeq" id="WP_119150640.1">
    <property type="nucleotide sequence ID" value="NZ_JBHSOV010000026.1"/>
</dbReference>
<organism evidence="1 2">
    <name type="scientific">Cohnella faecalis</name>
    <dbReference type="NCBI Taxonomy" id="2315694"/>
    <lineage>
        <taxon>Bacteria</taxon>
        <taxon>Bacillati</taxon>
        <taxon>Bacillota</taxon>
        <taxon>Bacilli</taxon>
        <taxon>Bacillales</taxon>
        <taxon>Paenibacillaceae</taxon>
        <taxon>Cohnella</taxon>
    </lineage>
</organism>
<name>A0A398CKC3_9BACL</name>
<protein>
    <submittedName>
        <fullName evidence="1">DUF2164 domain-containing protein</fullName>
    </submittedName>
</protein>
<dbReference type="EMBL" id="QXJM01000039">
    <property type="protein sequence ID" value="RIE02602.1"/>
    <property type="molecule type" value="Genomic_DNA"/>
</dbReference>
<evidence type="ECO:0000313" key="2">
    <source>
        <dbReference type="Proteomes" id="UP000266340"/>
    </source>
</evidence>
<dbReference type="InterPro" id="IPR018680">
    <property type="entry name" value="DUF2164"/>
</dbReference>
<dbReference type="Proteomes" id="UP000266340">
    <property type="component" value="Unassembled WGS sequence"/>
</dbReference>
<accession>A0A398CKC3</accession>